<sequence length="148" mass="16751">MKIFGNILVFSLLLACVVTLVQCSSIPKLEKNRPLTFETVYYQKWNAGTQEGGSGINVYLQSKKSSVQLDSIYFRGHKAKLQPDANNSLLYVGRFKSNDNTSNLPFKLEDDECVVSYVKANKVRYFKISNLNERKSLNYPSASPKPFP</sequence>
<protein>
    <recommendedName>
        <fullName evidence="3">Lipoprotein</fullName>
    </recommendedName>
</protein>
<dbReference type="PROSITE" id="PS51257">
    <property type="entry name" value="PROKAR_LIPOPROTEIN"/>
    <property type="match status" value="1"/>
</dbReference>
<comment type="caution">
    <text evidence="1">The sequence shown here is derived from an EMBL/GenBank/DDBJ whole genome shotgun (WGS) entry which is preliminary data.</text>
</comment>
<dbReference type="EMBL" id="BAABCB010000028">
    <property type="protein sequence ID" value="GAA4245597.1"/>
    <property type="molecule type" value="Genomic_DNA"/>
</dbReference>
<reference evidence="2" key="1">
    <citation type="journal article" date="2019" name="Int. J. Syst. Evol. Microbiol.">
        <title>The Global Catalogue of Microorganisms (GCM) 10K type strain sequencing project: providing services to taxonomists for standard genome sequencing and annotation.</title>
        <authorList>
            <consortium name="The Broad Institute Genomics Platform"/>
            <consortium name="The Broad Institute Genome Sequencing Center for Infectious Disease"/>
            <person name="Wu L."/>
            <person name="Ma J."/>
        </authorList>
    </citation>
    <scope>NUCLEOTIDE SEQUENCE [LARGE SCALE GENOMIC DNA]</scope>
    <source>
        <strain evidence="2">JCM 17633</strain>
    </source>
</reference>
<keyword evidence="2" id="KW-1185">Reference proteome</keyword>
<gene>
    <name evidence="1" type="ORF">GCM10022292_28570</name>
</gene>
<organism evidence="1 2">
    <name type="scientific">Winogradskyella damuponensis</name>
    <dbReference type="NCBI Taxonomy" id="943939"/>
    <lineage>
        <taxon>Bacteria</taxon>
        <taxon>Pseudomonadati</taxon>
        <taxon>Bacteroidota</taxon>
        <taxon>Flavobacteriia</taxon>
        <taxon>Flavobacteriales</taxon>
        <taxon>Flavobacteriaceae</taxon>
        <taxon>Winogradskyella</taxon>
    </lineage>
</organism>
<dbReference type="Proteomes" id="UP001501682">
    <property type="component" value="Unassembled WGS sequence"/>
</dbReference>
<evidence type="ECO:0000313" key="1">
    <source>
        <dbReference type="EMBL" id="GAA4245597.1"/>
    </source>
</evidence>
<evidence type="ECO:0000313" key="2">
    <source>
        <dbReference type="Proteomes" id="UP001501682"/>
    </source>
</evidence>
<dbReference type="RefSeq" id="WP_344715618.1">
    <property type="nucleotide sequence ID" value="NZ_BAABCB010000028.1"/>
</dbReference>
<accession>A0ABP8D0S2</accession>
<name>A0ABP8D0S2_9FLAO</name>
<proteinExistence type="predicted"/>
<evidence type="ECO:0008006" key="3">
    <source>
        <dbReference type="Google" id="ProtNLM"/>
    </source>
</evidence>